<dbReference type="InterPro" id="IPR018247">
    <property type="entry name" value="EF_Hand_1_Ca_BS"/>
</dbReference>
<protein>
    <submittedName>
        <fullName evidence="4">Diguanylate cyclase</fullName>
    </submittedName>
</protein>
<dbReference type="InterPro" id="IPR043128">
    <property type="entry name" value="Rev_trsase/Diguanyl_cyclase"/>
</dbReference>
<dbReference type="Gene3D" id="3.30.70.270">
    <property type="match status" value="1"/>
</dbReference>
<dbReference type="InterPro" id="IPR003660">
    <property type="entry name" value="HAMP_dom"/>
</dbReference>
<proteinExistence type="predicted"/>
<feature type="transmembrane region" description="Helical" evidence="1">
    <location>
        <begin position="257"/>
        <end position="276"/>
    </location>
</feature>
<evidence type="ECO:0000256" key="1">
    <source>
        <dbReference type="SAM" id="Phobius"/>
    </source>
</evidence>
<feature type="transmembrane region" description="Helical" evidence="1">
    <location>
        <begin position="6"/>
        <end position="25"/>
    </location>
</feature>
<gene>
    <name evidence="4" type="ORF">DYH56_08155</name>
</gene>
<dbReference type="InterPro" id="IPR029787">
    <property type="entry name" value="Nucleotide_cyclase"/>
</dbReference>
<dbReference type="EMBL" id="QUAJ01000012">
    <property type="protein sequence ID" value="REI41181.1"/>
    <property type="molecule type" value="Genomic_DNA"/>
</dbReference>
<comment type="caution">
    <text evidence="4">The sequence shown here is derived from an EMBL/GenBank/DDBJ whole genome shotgun (WGS) entry which is preliminary data.</text>
</comment>
<accession>A0ABX9KGT3</accession>
<dbReference type="InterPro" id="IPR050469">
    <property type="entry name" value="Diguanylate_Cyclase"/>
</dbReference>
<feature type="domain" description="GGDEF" evidence="3">
    <location>
        <begin position="367"/>
        <end position="498"/>
    </location>
</feature>
<dbReference type="Pfam" id="PF05228">
    <property type="entry name" value="CHASE4"/>
    <property type="match status" value="1"/>
</dbReference>
<organism evidence="4 5">
    <name type="scientific">Psychrilyobacter piezotolerans</name>
    <dbReference type="NCBI Taxonomy" id="2293438"/>
    <lineage>
        <taxon>Bacteria</taxon>
        <taxon>Fusobacteriati</taxon>
        <taxon>Fusobacteriota</taxon>
        <taxon>Fusobacteriia</taxon>
        <taxon>Fusobacteriales</taxon>
        <taxon>Fusobacteriaceae</taxon>
        <taxon>Psychrilyobacter</taxon>
    </lineage>
</organism>
<dbReference type="PROSITE" id="PS50887">
    <property type="entry name" value="GGDEF"/>
    <property type="match status" value="1"/>
</dbReference>
<dbReference type="InterPro" id="IPR007892">
    <property type="entry name" value="CHASE4"/>
</dbReference>
<feature type="domain" description="HAMP" evidence="2">
    <location>
        <begin position="278"/>
        <end position="331"/>
    </location>
</feature>
<dbReference type="InterPro" id="IPR000160">
    <property type="entry name" value="GGDEF_dom"/>
</dbReference>
<dbReference type="Pfam" id="PF00672">
    <property type="entry name" value="HAMP"/>
    <property type="match status" value="1"/>
</dbReference>
<keyword evidence="1" id="KW-1133">Transmembrane helix</keyword>
<keyword evidence="5" id="KW-1185">Reference proteome</keyword>
<dbReference type="Pfam" id="PF00990">
    <property type="entry name" value="GGDEF"/>
    <property type="match status" value="1"/>
</dbReference>
<keyword evidence="1" id="KW-0812">Transmembrane</keyword>
<dbReference type="PANTHER" id="PTHR45138:SF23">
    <property type="entry name" value="SIGNALING PROTEIN"/>
    <property type="match status" value="1"/>
</dbReference>
<dbReference type="PROSITE" id="PS00018">
    <property type="entry name" value="EF_HAND_1"/>
    <property type="match status" value="1"/>
</dbReference>
<dbReference type="PANTHER" id="PTHR45138">
    <property type="entry name" value="REGULATORY COMPONENTS OF SENSORY TRANSDUCTION SYSTEM"/>
    <property type="match status" value="1"/>
</dbReference>
<evidence type="ECO:0000313" key="5">
    <source>
        <dbReference type="Proteomes" id="UP000263486"/>
    </source>
</evidence>
<dbReference type="CDD" id="cd06225">
    <property type="entry name" value="HAMP"/>
    <property type="match status" value="1"/>
</dbReference>
<dbReference type="PROSITE" id="PS50885">
    <property type="entry name" value="HAMP"/>
    <property type="match status" value="1"/>
</dbReference>
<dbReference type="Proteomes" id="UP000263486">
    <property type="component" value="Unassembled WGS sequence"/>
</dbReference>
<dbReference type="SUPFAM" id="SSF55073">
    <property type="entry name" value="Nucleotide cyclase"/>
    <property type="match status" value="1"/>
</dbReference>
<dbReference type="SUPFAM" id="SSF158472">
    <property type="entry name" value="HAMP domain-like"/>
    <property type="match status" value="1"/>
</dbReference>
<dbReference type="RefSeq" id="WP_114642352.1">
    <property type="nucleotide sequence ID" value="NZ_JAACIO010000013.1"/>
</dbReference>
<dbReference type="Gene3D" id="6.10.340.10">
    <property type="match status" value="1"/>
</dbReference>
<evidence type="ECO:0000259" key="3">
    <source>
        <dbReference type="PROSITE" id="PS50887"/>
    </source>
</evidence>
<sequence length="498" mass="58330">MLRTKSLFIVTVSSLIVFILIFVNLKKSIEKDYEHIEIGISKSVYKLINNEFNSSYSNLEKLNLDWSKWDDTYEFVDSEDPEIREHYINSNLVDTLLEDLDLDLVIFLNDRGKIVYQTSYDEDSNRNLSLEEISALKDELQFHNEKTGMIDRKNNKILVFSNLEITDSNNSKKPVGNLIMGYFLDENKLKTLEEKLGIPFNILGVSEDSKNPYEIKIEKDTVLNKFYIPTLSGRSLVLENQRDANILFLGKENIKKYIVMLLINFLILIFVIYIFMERFIVKRLRNMEHSVKEIIKHKDLGKRLEISGKDEIGNLGKNINNLLEDIERMKKRLYSLATYDVMTGILNRHIGLEKLDEKFKNVKKNKASLVIVFIDINDLKYVNDQFSHEEGDKLIKNVVKTIEDSLQPEDIFLRFGGDEFILGFDRLNILEAGELFNEIQEKFEEYSKNNVKKYKISISIGMVECYGDDTLEEYINLADIQMYEDKKKKKKLPERIYI</sequence>
<evidence type="ECO:0000259" key="2">
    <source>
        <dbReference type="PROSITE" id="PS50885"/>
    </source>
</evidence>
<dbReference type="SMART" id="SM00304">
    <property type="entry name" value="HAMP"/>
    <property type="match status" value="1"/>
</dbReference>
<evidence type="ECO:0000313" key="4">
    <source>
        <dbReference type="EMBL" id="REI41181.1"/>
    </source>
</evidence>
<dbReference type="SMART" id="SM00267">
    <property type="entry name" value="GGDEF"/>
    <property type="match status" value="1"/>
</dbReference>
<name>A0ABX9KGT3_9FUSO</name>
<dbReference type="NCBIfam" id="TIGR00254">
    <property type="entry name" value="GGDEF"/>
    <property type="match status" value="1"/>
</dbReference>
<reference evidence="4 5" key="1">
    <citation type="submission" date="2018-08" db="EMBL/GenBank/DDBJ databases">
        <title>Draft genome sequence of Psychrilyobacter sp. strain SD5 isolated from Black Sea water.</title>
        <authorList>
            <person name="Yadav S."/>
            <person name="Villanueva L."/>
            <person name="Damste J.S.S."/>
        </authorList>
    </citation>
    <scope>NUCLEOTIDE SEQUENCE [LARGE SCALE GENOMIC DNA]</scope>
    <source>
        <strain evidence="4 5">SD5</strain>
    </source>
</reference>
<dbReference type="CDD" id="cd01949">
    <property type="entry name" value="GGDEF"/>
    <property type="match status" value="1"/>
</dbReference>
<keyword evidence="1" id="KW-0472">Membrane</keyword>